<proteinExistence type="inferred from homology"/>
<dbReference type="Gene3D" id="3.40.50.300">
    <property type="entry name" value="P-loop containing nucleotide triphosphate hydrolases"/>
    <property type="match status" value="1"/>
</dbReference>
<dbReference type="GO" id="GO:0016887">
    <property type="term" value="F:ATP hydrolysis activity"/>
    <property type="evidence" value="ECO:0007669"/>
    <property type="project" value="InterPro"/>
</dbReference>
<keyword evidence="4" id="KW-0067">ATP-binding</keyword>
<sequence>MATLNPPIIEISGLQLAYPQADGGRTVVLENLDLTLNRGDFVAIVGASGVGKSTLLRVLADLSKPSAGTVTSRLVPRPNSRPSALVFQEARLLPWRRILGNVMFGLEGLGLSKAEQRQRAEAALALVGLSEFHTRWPYQLSGGQRQRVGLARALAVEPDLLLLDEPFGALDAITRAQLQDEVLRIWKASGTTILMVTHDIDEAVYLADRVILLGGKPAHITASHDILDPRPRQRGAALAIERVRSDLGRAMSVEGEGI</sequence>
<evidence type="ECO:0000256" key="3">
    <source>
        <dbReference type="ARBA" id="ARBA00022741"/>
    </source>
</evidence>
<reference evidence="6 7" key="1">
    <citation type="submission" date="2015-03" db="EMBL/GenBank/DDBJ databases">
        <title>Draft genome sequence of Elstera litoralis.</title>
        <authorList>
            <person name="Rahalkar M.C."/>
            <person name="Dhakephalkar P.K."/>
            <person name="Pore S.D."/>
            <person name="Arora P."/>
            <person name="Kapse N.G."/>
            <person name="Pandit P.S."/>
        </authorList>
    </citation>
    <scope>NUCLEOTIDE SEQUENCE [LARGE SCALE GENOMIC DNA]</scope>
    <source>
        <strain evidence="6 7">Dia-1</strain>
    </source>
</reference>
<evidence type="ECO:0000256" key="4">
    <source>
        <dbReference type="ARBA" id="ARBA00022840"/>
    </source>
</evidence>
<keyword evidence="3" id="KW-0547">Nucleotide-binding</keyword>
<dbReference type="SMART" id="SM00382">
    <property type="entry name" value="AAA"/>
    <property type="match status" value="1"/>
</dbReference>
<dbReference type="GO" id="GO:0005524">
    <property type="term" value="F:ATP binding"/>
    <property type="evidence" value="ECO:0007669"/>
    <property type="project" value="UniProtKB-KW"/>
</dbReference>
<dbReference type="InterPro" id="IPR003593">
    <property type="entry name" value="AAA+_ATPase"/>
</dbReference>
<dbReference type="EMBL" id="LAJY01000196">
    <property type="protein sequence ID" value="KJV09892.1"/>
    <property type="molecule type" value="Genomic_DNA"/>
</dbReference>
<gene>
    <name evidence="6" type="ORF">VZ95_08625</name>
</gene>
<evidence type="ECO:0000313" key="7">
    <source>
        <dbReference type="Proteomes" id="UP000033774"/>
    </source>
</evidence>
<dbReference type="InterPro" id="IPR003439">
    <property type="entry name" value="ABC_transporter-like_ATP-bd"/>
</dbReference>
<dbReference type="InterPro" id="IPR017871">
    <property type="entry name" value="ABC_transporter-like_CS"/>
</dbReference>
<feature type="domain" description="ABC transporter" evidence="5">
    <location>
        <begin position="9"/>
        <end position="240"/>
    </location>
</feature>
<dbReference type="InterPro" id="IPR027417">
    <property type="entry name" value="P-loop_NTPase"/>
</dbReference>
<dbReference type="Proteomes" id="UP000033774">
    <property type="component" value="Unassembled WGS sequence"/>
</dbReference>
<organism evidence="6 7">
    <name type="scientific">Elstera litoralis</name>
    <dbReference type="NCBI Taxonomy" id="552518"/>
    <lineage>
        <taxon>Bacteria</taxon>
        <taxon>Pseudomonadati</taxon>
        <taxon>Pseudomonadota</taxon>
        <taxon>Alphaproteobacteria</taxon>
        <taxon>Rhodospirillales</taxon>
        <taxon>Rhodospirillaceae</taxon>
        <taxon>Elstera</taxon>
    </lineage>
</organism>
<evidence type="ECO:0000313" key="6">
    <source>
        <dbReference type="EMBL" id="KJV09892.1"/>
    </source>
</evidence>
<comment type="similarity">
    <text evidence="1">Belongs to the ABC transporter superfamily.</text>
</comment>
<dbReference type="AlphaFoldDB" id="A0A0F3ITE2"/>
<dbReference type="SUPFAM" id="SSF52540">
    <property type="entry name" value="P-loop containing nucleoside triphosphate hydrolases"/>
    <property type="match status" value="1"/>
</dbReference>
<dbReference type="InterPro" id="IPR050166">
    <property type="entry name" value="ABC_transporter_ATP-bind"/>
</dbReference>
<dbReference type="PROSITE" id="PS50893">
    <property type="entry name" value="ABC_TRANSPORTER_2"/>
    <property type="match status" value="1"/>
</dbReference>
<dbReference type="OrthoDB" id="8016555at2"/>
<protein>
    <submittedName>
        <fullName evidence="6">ABC transporter</fullName>
    </submittedName>
</protein>
<evidence type="ECO:0000256" key="2">
    <source>
        <dbReference type="ARBA" id="ARBA00022448"/>
    </source>
</evidence>
<keyword evidence="7" id="KW-1185">Reference proteome</keyword>
<dbReference type="PROSITE" id="PS00211">
    <property type="entry name" value="ABC_TRANSPORTER_1"/>
    <property type="match status" value="1"/>
</dbReference>
<dbReference type="PANTHER" id="PTHR42788">
    <property type="entry name" value="TAURINE IMPORT ATP-BINDING PROTEIN-RELATED"/>
    <property type="match status" value="1"/>
</dbReference>
<dbReference type="CDD" id="cd03293">
    <property type="entry name" value="ABC_NrtD_SsuB_transporters"/>
    <property type="match status" value="1"/>
</dbReference>
<dbReference type="RefSeq" id="WP_045775486.1">
    <property type="nucleotide sequence ID" value="NZ_LAJY01000196.1"/>
</dbReference>
<accession>A0A0F3ITE2</accession>
<evidence type="ECO:0000259" key="5">
    <source>
        <dbReference type="PROSITE" id="PS50893"/>
    </source>
</evidence>
<comment type="caution">
    <text evidence="6">The sequence shown here is derived from an EMBL/GenBank/DDBJ whole genome shotgun (WGS) entry which is preliminary data.</text>
</comment>
<dbReference type="PANTHER" id="PTHR42788:SF13">
    <property type="entry name" value="ALIPHATIC SULFONATES IMPORT ATP-BINDING PROTEIN SSUB"/>
    <property type="match status" value="1"/>
</dbReference>
<evidence type="ECO:0000256" key="1">
    <source>
        <dbReference type="ARBA" id="ARBA00005417"/>
    </source>
</evidence>
<name>A0A0F3ITE2_9PROT</name>
<keyword evidence="2" id="KW-0813">Transport</keyword>
<dbReference type="Pfam" id="PF00005">
    <property type="entry name" value="ABC_tran"/>
    <property type="match status" value="1"/>
</dbReference>